<proteinExistence type="predicted"/>
<gene>
    <name evidence="2" type="ORF">HPBE_LOCUS25625</name>
</gene>
<feature type="region of interest" description="Disordered" evidence="1">
    <location>
        <begin position="1"/>
        <end position="48"/>
    </location>
</feature>
<evidence type="ECO:0000256" key="1">
    <source>
        <dbReference type="SAM" id="MobiDB-lite"/>
    </source>
</evidence>
<name>A0A183GSF6_HELPZ</name>
<keyword evidence="3" id="KW-1185">Reference proteome</keyword>
<evidence type="ECO:0000313" key="3">
    <source>
        <dbReference type="Proteomes" id="UP000050761"/>
    </source>
</evidence>
<sequence>MNSGRRAEGALLHQRPVTFRDSERTQATASDSWENERTGGDGWRQRKAVCGRDRPDRYDHLGSYSTTLTEGIHAEEAGTCRSGGRLGTVTETLGPALKETNGRGQQMFVPA</sequence>
<evidence type="ECO:0000313" key="2">
    <source>
        <dbReference type="EMBL" id="VDP52567.1"/>
    </source>
</evidence>
<evidence type="ECO:0000313" key="4">
    <source>
        <dbReference type="WBParaSite" id="HPBE_0002562601-mRNA-1"/>
    </source>
</evidence>
<reference evidence="2 3" key="1">
    <citation type="submission" date="2018-11" db="EMBL/GenBank/DDBJ databases">
        <authorList>
            <consortium name="Pathogen Informatics"/>
        </authorList>
    </citation>
    <scope>NUCLEOTIDE SEQUENCE [LARGE SCALE GENOMIC DNA]</scope>
</reference>
<accession>A0A3P8DLW2</accession>
<dbReference type="AlphaFoldDB" id="A0A183GSF6"/>
<dbReference type="EMBL" id="UZAH01038248">
    <property type="protein sequence ID" value="VDP52567.1"/>
    <property type="molecule type" value="Genomic_DNA"/>
</dbReference>
<organism evidence="3 4">
    <name type="scientific">Heligmosomoides polygyrus</name>
    <name type="common">Parasitic roundworm</name>
    <dbReference type="NCBI Taxonomy" id="6339"/>
    <lineage>
        <taxon>Eukaryota</taxon>
        <taxon>Metazoa</taxon>
        <taxon>Ecdysozoa</taxon>
        <taxon>Nematoda</taxon>
        <taxon>Chromadorea</taxon>
        <taxon>Rhabditida</taxon>
        <taxon>Rhabditina</taxon>
        <taxon>Rhabditomorpha</taxon>
        <taxon>Strongyloidea</taxon>
        <taxon>Heligmosomidae</taxon>
        <taxon>Heligmosomoides</taxon>
    </lineage>
</organism>
<accession>A0A183GSF6</accession>
<dbReference type="Proteomes" id="UP000050761">
    <property type="component" value="Unassembled WGS sequence"/>
</dbReference>
<protein>
    <submittedName>
        <fullName evidence="2 4">Uncharacterized protein</fullName>
    </submittedName>
</protein>
<dbReference type="WBParaSite" id="HPBE_0002562601-mRNA-1">
    <property type="protein sequence ID" value="HPBE_0002562601-mRNA-1"/>
    <property type="gene ID" value="HPBE_0002562601"/>
</dbReference>
<reference evidence="4" key="2">
    <citation type="submission" date="2019-09" db="UniProtKB">
        <authorList>
            <consortium name="WormBaseParasite"/>
        </authorList>
    </citation>
    <scope>IDENTIFICATION</scope>
</reference>